<reference evidence="3 4" key="1">
    <citation type="submission" date="2024-08" db="EMBL/GenBank/DDBJ databases">
        <authorList>
            <person name="Cucini C."/>
            <person name="Frati F."/>
        </authorList>
    </citation>
    <scope>NUCLEOTIDE SEQUENCE [LARGE SCALE GENOMIC DNA]</scope>
</reference>
<keyword evidence="1" id="KW-1133">Transmembrane helix</keyword>
<organism evidence="3 4">
    <name type="scientific">Orchesella dallaii</name>
    <dbReference type="NCBI Taxonomy" id="48710"/>
    <lineage>
        <taxon>Eukaryota</taxon>
        <taxon>Metazoa</taxon>
        <taxon>Ecdysozoa</taxon>
        <taxon>Arthropoda</taxon>
        <taxon>Hexapoda</taxon>
        <taxon>Collembola</taxon>
        <taxon>Entomobryomorpha</taxon>
        <taxon>Entomobryoidea</taxon>
        <taxon>Orchesellidae</taxon>
        <taxon>Orchesellinae</taxon>
        <taxon>Orchesella</taxon>
    </lineage>
</organism>
<sequence length="145" mass="15757">MAFKGVTVNAGTVSLFVFCTVMTVSMVQGLICNQCGTYIPTSVTPCLNLTKSSLQECPAETTHCAKYVSPAMVVYDCAKDCEEKAQWSFDIHCCSTDQCNGASSLTNSIPIYFMWTVSAAISLSFGGFLHNFRNAFYSITHNNVA</sequence>
<feature type="transmembrane region" description="Helical" evidence="1">
    <location>
        <begin position="109"/>
        <end position="129"/>
    </location>
</feature>
<protein>
    <submittedName>
        <fullName evidence="3">Uncharacterized protein</fullName>
    </submittedName>
</protein>
<keyword evidence="4" id="KW-1185">Reference proteome</keyword>
<dbReference type="EMBL" id="CAXLJM020000013">
    <property type="protein sequence ID" value="CAL8078398.1"/>
    <property type="molecule type" value="Genomic_DNA"/>
</dbReference>
<feature type="signal peptide" evidence="2">
    <location>
        <begin position="1"/>
        <end position="29"/>
    </location>
</feature>
<comment type="caution">
    <text evidence="3">The sequence shown here is derived from an EMBL/GenBank/DDBJ whole genome shotgun (WGS) entry which is preliminary data.</text>
</comment>
<evidence type="ECO:0000256" key="2">
    <source>
        <dbReference type="SAM" id="SignalP"/>
    </source>
</evidence>
<keyword evidence="1" id="KW-0812">Transmembrane</keyword>
<proteinExistence type="predicted"/>
<dbReference type="Proteomes" id="UP001642540">
    <property type="component" value="Unassembled WGS sequence"/>
</dbReference>
<evidence type="ECO:0000313" key="3">
    <source>
        <dbReference type="EMBL" id="CAL8078398.1"/>
    </source>
</evidence>
<dbReference type="InterPro" id="IPR045860">
    <property type="entry name" value="Snake_toxin-like_sf"/>
</dbReference>
<dbReference type="Gene3D" id="2.10.60.10">
    <property type="entry name" value="CD59"/>
    <property type="match status" value="1"/>
</dbReference>
<evidence type="ECO:0000313" key="4">
    <source>
        <dbReference type="Proteomes" id="UP001642540"/>
    </source>
</evidence>
<name>A0ABP1PV23_9HEXA</name>
<gene>
    <name evidence="3" type="ORF">ODALV1_LOCUS4082</name>
</gene>
<evidence type="ECO:0000256" key="1">
    <source>
        <dbReference type="SAM" id="Phobius"/>
    </source>
</evidence>
<dbReference type="SUPFAM" id="SSF57302">
    <property type="entry name" value="Snake toxin-like"/>
    <property type="match status" value="1"/>
</dbReference>
<keyword evidence="2" id="KW-0732">Signal</keyword>
<feature type="chain" id="PRO_5045037901" evidence="2">
    <location>
        <begin position="30"/>
        <end position="145"/>
    </location>
</feature>
<keyword evidence="1" id="KW-0472">Membrane</keyword>
<accession>A0ABP1PV23</accession>